<protein>
    <recommendedName>
        <fullName evidence="6">Phage-shock protein</fullName>
    </recommendedName>
</protein>
<accession>A0A0F6A9Z7</accession>
<evidence type="ECO:0000313" key="5">
    <source>
        <dbReference type="Proteomes" id="UP000033434"/>
    </source>
</evidence>
<evidence type="ECO:0008006" key="6">
    <source>
        <dbReference type="Google" id="ProtNLM"/>
    </source>
</evidence>
<sequence length="230" mass="25442">MSILKKLFTAVKGGVNEVGEGIVDANAIRIFEQEIRDAQAALNDAKRSLTEVMAKEIQTTRAIKSLDEDIVQHETYAAQALDKDEETLALEIASKIAEFEQEKAEQQQVLNTFATNVSKLKEQIKQAEKTIVENQRQLSMVKTTESVQKATMAVNDTMASGDSAMTSAKQSLERIKQRQMDRQDQLDAAQQLADENSDKSLNDKMRAAGIGEEATKGADVLARIRAKQNK</sequence>
<comment type="similarity">
    <text evidence="1">Belongs to the PspA/Vipp/IM30 family.</text>
</comment>
<keyword evidence="2" id="KW-0175">Coiled coil</keyword>
<feature type="coiled-coil region" evidence="2">
    <location>
        <begin position="96"/>
        <end position="137"/>
    </location>
</feature>
<dbReference type="Proteomes" id="UP000033434">
    <property type="component" value="Unassembled WGS sequence"/>
</dbReference>
<dbReference type="PANTHER" id="PTHR31088">
    <property type="entry name" value="MEMBRANE-ASSOCIATED PROTEIN VIPP1, CHLOROPLASTIC"/>
    <property type="match status" value="1"/>
</dbReference>
<proteinExistence type="inferred from homology"/>
<evidence type="ECO:0000313" key="4">
    <source>
        <dbReference type="EMBL" id="KKE82234.1"/>
    </source>
</evidence>
<feature type="compositionally biased region" description="Polar residues" evidence="3">
    <location>
        <begin position="159"/>
        <end position="170"/>
    </location>
</feature>
<evidence type="ECO:0000256" key="2">
    <source>
        <dbReference type="SAM" id="Coils"/>
    </source>
</evidence>
<dbReference type="PANTHER" id="PTHR31088:SF9">
    <property type="entry name" value="PHAGE SHOCK PROTEIN A"/>
    <property type="match status" value="1"/>
</dbReference>
<gene>
    <name evidence="4" type="ORF">N479_19240</name>
</gene>
<evidence type="ECO:0000256" key="1">
    <source>
        <dbReference type="ARBA" id="ARBA00043985"/>
    </source>
</evidence>
<organism evidence="4 5">
    <name type="scientific">Pseudoalteromonas luteoviolacea S4054</name>
    <dbReference type="NCBI Taxonomy" id="1129367"/>
    <lineage>
        <taxon>Bacteria</taxon>
        <taxon>Pseudomonadati</taxon>
        <taxon>Pseudomonadota</taxon>
        <taxon>Gammaproteobacteria</taxon>
        <taxon>Alteromonadales</taxon>
        <taxon>Pseudoalteromonadaceae</taxon>
        <taxon>Pseudoalteromonas</taxon>
    </lineage>
</organism>
<feature type="compositionally biased region" description="Basic and acidic residues" evidence="3">
    <location>
        <begin position="171"/>
        <end position="185"/>
    </location>
</feature>
<reference evidence="4 5" key="1">
    <citation type="journal article" date="2015" name="BMC Genomics">
        <title>Genome mining reveals unlocked bioactive potential of marine Gram-negative bacteria.</title>
        <authorList>
            <person name="Machado H."/>
            <person name="Sonnenschein E.C."/>
            <person name="Melchiorsen J."/>
            <person name="Gram L."/>
        </authorList>
    </citation>
    <scope>NUCLEOTIDE SEQUENCE [LARGE SCALE GENOMIC DNA]</scope>
    <source>
        <strain evidence="4 5">S4054</strain>
    </source>
</reference>
<name>A0A0F6A9Z7_9GAMM</name>
<feature type="coiled-coil region" evidence="2">
    <location>
        <begin position="28"/>
        <end position="55"/>
    </location>
</feature>
<evidence type="ECO:0000256" key="3">
    <source>
        <dbReference type="SAM" id="MobiDB-lite"/>
    </source>
</evidence>
<comment type="caution">
    <text evidence="4">The sequence shown here is derived from an EMBL/GenBank/DDBJ whole genome shotgun (WGS) entry which is preliminary data.</text>
</comment>
<dbReference type="Pfam" id="PF04012">
    <property type="entry name" value="PspA_IM30"/>
    <property type="match status" value="1"/>
</dbReference>
<feature type="region of interest" description="Disordered" evidence="3">
    <location>
        <begin position="159"/>
        <end position="202"/>
    </location>
</feature>
<dbReference type="AlphaFoldDB" id="A0A0F6A9Z7"/>
<dbReference type="InterPro" id="IPR007157">
    <property type="entry name" value="PspA_VIPP1"/>
</dbReference>
<dbReference type="PATRIC" id="fig|1129367.4.peg.3911"/>
<dbReference type="EMBL" id="AUXW01000167">
    <property type="protein sequence ID" value="KKE82234.1"/>
    <property type="molecule type" value="Genomic_DNA"/>
</dbReference>
<dbReference type="RefSeq" id="WP_046357359.1">
    <property type="nucleotide sequence ID" value="NZ_AUXW01000167.1"/>
</dbReference>